<evidence type="ECO:0000259" key="5">
    <source>
        <dbReference type="Pfam" id="PF00496"/>
    </source>
</evidence>
<protein>
    <recommendedName>
        <fullName evidence="5">Solute-binding protein family 5 domain-containing protein</fullName>
    </recommendedName>
</protein>
<dbReference type="InterPro" id="IPR039424">
    <property type="entry name" value="SBP_5"/>
</dbReference>
<dbReference type="Gene3D" id="3.90.76.10">
    <property type="entry name" value="Dipeptide-binding Protein, Domain 1"/>
    <property type="match status" value="1"/>
</dbReference>
<reference evidence="6 7" key="1">
    <citation type="submission" date="2019-10" db="EMBL/GenBank/DDBJ databases">
        <title>New species of Slilvanegrellaceae.</title>
        <authorList>
            <person name="Pitt A."/>
            <person name="Hahn M.W."/>
        </authorList>
    </citation>
    <scope>NUCLEOTIDE SEQUENCE [LARGE SCALE GENOMIC DNA]</scope>
    <source>
        <strain evidence="6 7">SP-Ram-0.45-NSY-1</strain>
    </source>
</reference>
<dbReference type="PANTHER" id="PTHR30290">
    <property type="entry name" value="PERIPLASMIC BINDING COMPONENT OF ABC TRANSPORTER"/>
    <property type="match status" value="1"/>
</dbReference>
<dbReference type="PANTHER" id="PTHR30290:SF9">
    <property type="entry name" value="OLIGOPEPTIDE-BINDING PROTEIN APPA"/>
    <property type="match status" value="1"/>
</dbReference>
<gene>
    <name evidence="6" type="ORF">GCL60_13900</name>
</gene>
<feature type="transmembrane region" description="Helical" evidence="4">
    <location>
        <begin position="7"/>
        <end position="29"/>
    </location>
</feature>
<keyword evidence="4" id="KW-0812">Transmembrane</keyword>
<keyword evidence="4" id="KW-1133">Transmembrane helix</keyword>
<evidence type="ECO:0000256" key="2">
    <source>
        <dbReference type="ARBA" id="ARBA00022448"/>
    </source>
</evidence>
<accession>A0A6N6VV17</accession>
<dbReference type="RefSeq" id="WP_153421346.1">
    <property type="nucleotide sequence ID" value="NZ_WFLM01000005.1"/>
</dbReference>
<dbReference type="GO" id="GO:1904680">
    <property type="term" value="F:peptide transmembrane transporter activity"/>
    <property type="evidence" value="ECO:0007669"/>
    <property type="project" value="TreeGrafter"/>
</dbReference>
<keyword evidence="4" id="KW-0472">Membrane</keyword>
<evidence type="ECO:0000313" key="7">
    <source>
        <dbReference type="Proteomes" id="UP000437748"/>
    </source>
</evidence>
<dbReference type="InterPro" id="IPR000914">
    <property type="entry name" value="SBP_5_dom"/>
</dbReference>
<keyword evidence="7" id="KW-1185">Reference proteome</keyword>
<dbReference type="Gene3D" id="3.10.105.10">
    <property type="entry name" value="Dipeptide-binding Protein, Domain 3"/>
    <property type="match status" value="1"/>
</dbReference>
<evidence type="ECO:0000256" key="1">
    <source>
        <dbReference type="ARBA" id="ARBA00005695"/>
    </source>
</evidence>
<dbReference type="SUPFAM" id="SSF53850">
    <property type="entry name" value="Periplasmic binding protein-like II"/>
    <property type="match status" value="1"/>
</dbReference>
<keyword evidence="2" id="KW-0813">Transport</keyword>
<feature type="domain" description="Solute-binding protein family 5" evidence="5">
    <location>
        <begin position="73"/>
        <end position="403"/>
    </location>
</feature>
<dbReference type="EMBL" id="WFLM01000005">
    <property type="protein sequence ID" value="KAB8036931.1"/>
    <property type="molecule type" value="Genomic_DNA"/>
</dbReference>
<evidence type="ECO:0000313" key="6">
    <source>
        <dbReference type="EMBL" id="KAB8036931.1"/>
    </source>
</evidence>
<evidence type="ECO:0000256" key="4">
    <source>
        <dbReference type="SAM" id="Phobius"/>
    </source>
</evidence>
<keyword evidence="3" id="KW-0732">Signal</keyword>
<comment type="similarity">
    <text evidence="1">Belongs to the bacterial solute-binding protein 5 family.</text>
</comment>
<organism evidence="6 7">
    <name type="scientific">Silvanigrella paludirubra</name>
    <dbReference type="NCBI Taxonomy" id="2499159"/>
    <lineage>
        <taxon>Bacteria</taxon>
        <taxon>Pseudomonadati</taxon>
        <taxon>Bdellovibrionota</taxon>
        <taxon>Oligoflexia</taxon>
        <taxon>Silvanigrellales</taxon>
        <taxon>Silvanigrellaceae</taxon>
        <taxon>Silvanigrella</taxon>
    </lineage>
</organism>
<dbReference type="Proteomes" id="UP000437748">
    <property type="component" value="Unassembled WGS sequence"/>
</dbReference>
<dbReference type="OrthoDB" id="9801799at2"/>
<evidence type="ECO:0000256" key="3">
    <source>
        <dbReference type="ARBA" id="ARBA00022729"/>
    </source>
</evidence>
<dbReference type="Pfam" id="PF00496">
    <property type="entry name" value="SBP_bac_5"/>
    <property type="match status" value="1"/>
</dbReference>
<sequence length="507" mass="59459">MKIKVKYTLRIITVLILLSFNNSIFSLTYNRPIPEVLNLKDIAFLKDVFSVSLAIQIHSTLFKMDQFNIPRQNLIDNFTVSNDGLNYYFTLKKMTFHDNSILDSKTVLSNFLFYLENKIENHEQLFSIEGAMDFYNKKSPSINGFILDPLNNLKFQIKLRYQDINFISKLTDQRLSILKSNRDPKIGLGDFKVDKIIDNKVFLSRFIKGKNPNIPDKAIYYFKIEKSEAIRGFINREFDDLFFYNLDEKEIILVKNIAKYKELYSTRVYVIALNAKNNFKNKDDRINFLASLNLEKLRDKCYPGNTRAFSIIPKGLPGFKNEVDKSNELLFNYIYKNKKINITEKRNSSYKIDIVMNIGSENCLKEYFNELKSEINLKVNISPILKTFKRWENNKVDAIIIWFEGETNLNFWGHFNPNTELTFGDPKDLLFAEIYNKLDKSTNMVEKEKSARYLDNHILSLATVFPLFHPKVFGIYSNKFINLQPGLHYAYSIPLISFTMNNEEIIQ</sequence>
<comment type="caution">
    <text evidence="6">The sequence shown here is derived from an EMBL/GenBank/DDBJ whole genome shotgun (WGS) entry which is preliminary data.</text>
</comment>
<dbReference type="AlphaFoldDB" id="A0A6N6VV17"/>
<dbReference type="Gene3D" id="3.40.190.10">
    <property type="entry name" value="Periplasmic binding protein-like II"/>
    <property type="match status" value="1"/>
</dbReference>
<dbReference type="GO" id="GO:0015833">
    <property type="term" value="P:peptide transport"/>
    <property type="evidence" value="ECO:0007669"/>
    <property type="project" value="TreeGrafter"/>
</dbReference>
<proteinExistence type="inferred from homology"/>
<name>A0A6N6VV17_9BACT</name>